<feature type="domain" description="HTH luxR-type" evidence="4">
    <location>
        <begin position="1"/>
        <end position="39"/>
    </location>
</feature>
<accession>A0A6J6GHZ0</accession>
<sequence length="47" mass="5384">MAQRLFISQKTVKNHLAAIYAKLDARDRTEAVVKAIRMGVVRIDDRD</sequence>
<protein>
    <submittedName>
        <fullName evidence="5">Unannotated protein</fullName>
    </submittedName>
</protein>
<gene>
    <name evidence="5" type="ORF">UFOPK1722_02115</name>
</gene>
<dbReference type="InterPro" id="IPR036388">
    <property type="entry name" value="WH-like_DNA-bd_sf"/>
</dbReference>
<keyword evidence="3" id="KW-0804">Transcription</keyword>
<keyword evidence="1" id="KW-0805">Transcription regulation</keyword>
<dbReference type="SMART" id="SM00421">
    <property type="entry name" value="HTH_LUXR"/>
    <property type="match status" value="1"/>
</dbReference>
<evidence type="ECO:0000256" key="1">
    <source>
        <dbReference type="ARBA" id="ARBA00023015"/>
    </source>
</evidence>
<dbReference type="EMBL" id="CAEZTS010000288">
    <property type="protein sequence ID" value="CAB4599489.1"/>
    <property type="molecule type" value="Genomic_DNA"/>
</dbReference>
<evidence type="ECO:0000259" key="4">
    <source>
        <dbReference type="PROSITE" id="PS50043"/>
    </source>
</evidence>
<evidence type="ECO:0000256" key="2">
    <source>
        <dbReference type="ARBA" id="ARBA00023125"/>
    </source>
</evidence>
<dbReference type="InterPro" id="IPR000792">
    <property type="entry name" value="Tscrpt_reg_LuxR_C"/>
</dbReference>
<name>A0A6J6GHZ0_9ZZZZ</name>
<proteinExistence type="predicted"/>
<dbReference type="Pfam" id="PF00196">
    <property type="entry name" value="GerE"/>
    <property type="match status" value="1"/>
</dbReference>
<dbReference type="GO" id="GO:0006355">
    <property type="term" value="P:regulation of DNA-templated transcription"/>
    <property type="evidence" value="ECO:0007669"/>
    <property type="project" value="InterPro"/>
</dbReference>
<dbReference type="AlphaFoldDB" id="A0A6J6GHZ0"/>
<organism evidence="5">
    <name type="scientific">freshwater metagenome</name>
    <dbReference type="NCBI Taxonomy" id="449393"/>
    <lineage>
        <taxon>unclassified sequences</taxon>
        <taxon>metagenomes</taxon>
        <taxon>ecological metagenomes</taxon>
    </lineage>
</organism>
<evidence type="ECO:0000256" key="3">
    <source>
        <dbReference type="ARBA" id="ARBA00023163"/>
    </source>
</evidence>
<dbReference type="PROSITE" id="PS50043">
    <property type="entry name" value="HTH_LUXR_2"/>
    <property type="match status" value="1"/>
</dbReference>
<dbReference type="PANTHER" id="PTHR44688:SF16">
    <property type="entry name" value="DNA-BINDING TRANSCRIPTIONAL ACTIVATOR DEVR_DOSR"/>
    <property type="match status" value="1"/>
</dbReference>
<dbReference type="InterPro" id="IPR016032">
    <property type="entry name" value="Sig_transdc_resp-reg_C-effctor"/>
</dbReference>
<keyword evidence="2" id="KW-0238">DNA-binding</keyword>
<dbReference type="Gene3D" id="1.10.10.10">
    <property type="entry name" value="Winged helix-like DNA-binding domain superfamily/Winged helix DNA-binding domain"/>
    <property type="match status" value="1"/>
</dbReference>
<dbReference type="GO" id="GO:0003677">
    <property type="term" value="F:DNA binding"/>
    <property type="evidence" value="ECO:0007669"/>
    <property type="project" value="UniProtKB-KW"/>
</dbReference>
<dbReference type="SUPFAM" id="SSF46894">
    <property type="entry name" value="C-terminal effector domain of the bipartite response regulators"/>
    <property type="match status" value="1"/>
</dbReference>
<evidence type="ECO:0000313" key="5">
    <source>
        <dbReference type="EMBL" id="CAB4599489.1"/>
    </source>
</evidence>
<reference evidence="5" key="1">
    <citation type="submission" date="2020-05" db="EMBL/GenBank/DDBJ databases">
        <authorList>
            <person name="Chiriac C."/>
            <person name="Salcher M."/>
            <person name="Ghai R."/>
            <person name="Kavagutti S V."/>
        </authorList>
    </citation>
    <scope>NUCLEOTIDE SEQUENCE</scope>
</reference>
<dbReference type="PANTHER" id="PTHR44688">
    <property type="entry name" value="DNA-BINDING TRANSCRIPTIONAL ACTIVATOR DEVR_DOSR"/>
    <property type="match status" value="1"/>
</dbReference>